<dbReference type="InterPro" id="IPR007781">
    <property type="entry name" value="NAGLU"/>
</dbReference>
<dbReference type="Pfam" id="PF05089">
    <property type="entry name" value="NAGLU"/>
    <property type="match status" value="1"/>
</dbReference>
<dbReference type="GO" id="GO:0016787">
    <property type="term" value="F:hydrolase activity"/>
    <property type="evidence" value="ECO:0007669"/>
    <property type="project" value="UniProtKB-KW"/>
</dbReference>
<evidence type="ECO:0000256" key="2">
    <source>
        <dbReference type="SAM" id="SignalP"/>
    </source>
</evidence>
<accession>A0A3M9MXQ5</accession>
<feature type="domain" description="Alpha-N-acetylglucosaminidase N-terminal" evidence="4">
    <location>
        <begin position="39"/>
        <end position="119"/>
    </location>
</feature>
<feature type="chain" id="PRO_5018150465" evidence="2">
    <location>
        <begin position="24"/>
        <end position="746"/>
    </location>
</feature>
<reference evidence="6 7" key="1">
    <citation type="submission" date="2018-11" db="EMBL/GenBank/DDBJ databases">
        <title>Rufibacter latericius sp. nov., isolated from water in Baiyang Lake.</title>
        <authorList>
            <person name="Yang Y."/>
        </authorList>
    </citation>
    <scope>NUCLEOTIDE SEQUENCE [LARGE SCALE GENOMIC DNA]</scope>
    <source>
        <strain evidence="6 7">MCC P1</strain>
    </source>
</reference>
<dbReference type="OrthoDB" id="179563at2"/>
<evidence type="ECO:0000313" key="6">
    <source>
        <dbReference type="EMBL" id="RNI29907.1"/>
    </source>
</evidence>
<name>A0A3M9MXQ5_9BACT</name>
<evidence type="ECO:0000313" key="7">
    <source>
        <dbReference type="Proteomes" id="UP000271010"/>
    </source>
</evidence>
<dbReference type="Gene3D" id="1.20.120.670">
    <property type="entry name" value="N-acetyl-b-d-glucoasminidase"/>
    <property type="match status" value="1"/>
</dbReference>
<dbReference type="PANTHER" id="PTHR12872">
    <property type="entry name" value="ALPHA-N-ACETYLGLUCOSAMINIDASE"/>
    <property type="match status" value="1"/>
</dbReference>
<dbReference type="Pfam" id="PF12971">
    <property type="entry name" value="NAGLU_N"/>
    <property type="match status" value="1"/>
</dbReference>
<feature type="domain" description="Alpha-N-acetylglucosaminidase C-terminal" evidence="5">
    <location>
        <begin position="472"/>
        <end position="734"/>
    </location>
</feature>
<dbReference type="GO" id="GO:0005975">
    <property type="term" value="P:carbohydrate metabolic process"/>
    <property type="evidence" value="ECO:0007669"/>
    <property type="project" value="UniProtKB-ARBA"/>
</dbReference>
<evidence type="ECO:0000259" key="4">
    <source>
        <dbReference type="Pfam" id="PF12971"/>
    </source>
</evidence>
<evidence type="ECO:0000256" key="1">
    <source>
        <dbReference type="ARBA" id="ARBA00022801"/>
    </source>
</evidence>
<dbReference type="RefSeq" id="WP_123132989.1">
    <property type="nucleotide sequence ID" value="NZ_RJJE01000009.1"/>
</dbReference>
<comment type="caution">
    <text evidence="6">The sequence shown here is derived from an EMBL/GenBank/DDBJ whole genome shotgun (WGS) entry which is preliminary data.</text>
</comment>
<dbReference type="AlphaFoldDB" id="A0A3M9MXQ5"/>
<dbReference type="PANTHER" id="PTHR12872:SF1">
    <property type="entry name" value="ALPHA-N-ACETYLGLUCOSAMINIDASE"/>
    <property type="match status" value="1"/>
</dbReference>
<dbReference type="Gene3D" id="3.30.379.10">
    <property type="entry name" value="Chitobiase/beta-hexosaminidase domain 2-like"/>
    <property type="match status" value="1"/>
</dbReference>
<gene>
    <name evidence="6" type="ORF">EFA69_10270</name>
</gene>
<sequence>MRSSHRVLSFIITLFLCGWQASAAGTSPTASDKEVQTKATLALIKRVVPKHANQFEIAFIPKEGNNDVFEVEGNKGKIILRGNNGISVASALNHYLKTYINSHISWNGSNLKLPKKLPAVTQKERKVTPYKYRYYLNYCTFNYSMSWWDWERWQWEIDWMAMNGINMPLAVTGQNSIWDRVYKKMGFTDKDLSTFYSGPAYFNWFWMGNLDGWGGPLPQSFMKRHEELQKQILKQERDLGMTPILPAFTGHVPPAFKDKFPNAKLKKTRWQGFEEVYILDPDDPMFTTVGKEFLQEEINTFGTDHFYSADTFNENTPPTNDSTYLNDISKKVYQSMAAVDPKATWIMQGWMFSYSAKFWQPTQIQALLNAVPNDKMIVLDLYSESKPVWNRTDAYYGKPWIWNMLHNFGGNVSMYGRMNSVANGPANALQDPTSGSMVGIGLTPEAIEQNPVMYELMLENVWRTTPIQLDAWLPNYVQRRYGQKNSSAEKAWEILRTTVYDGAIKSGGPESIITGRPTFNKTNRWTDTEKAYRPADLIPAWEALLHASKDLKDSEGFKYDLVDVTRQILANYADTLQQQFALDYKNKDAAAFQKRSQQFLTVIEDMDRLLASHQDFLLGKWLNSAKALGTTDAEQKLYEQNARNLITLWGDKNSRLHDYSCRQWSGMLTGFYRPRWNQFIEEVNAAMAQGKNFSQKDFDAKIKDWEWQWVNSHESYPDKPKGNPLEEARKLYQKYQTVLKGQYARL</sequence>
<keyword evidence="7" id="KW-1185">Reference proteome</keyword>
<dbReference type="InterPro" id="IPR024240">
    <property type="entry name" value="NAGLU_N"/>
</dbReference>
<proteinExistence type="predicted"/>
<dbReference type="InterPro" id="IPR024732">
    <property type="entry name" value="NAGLU_C"/>
</dbReference>
<organism evidence="6 7">
    <name type="scientific">Rufibacter immobilis</name>
    <dbReference type="NCBI Taxonomy" id="1348778"/>
    <lineage>
        <taxon>Bacteria</taxon>
        <taxon>Pseudomonadati</taxon>
        <taxon>Bacteroidota</taxon>
        <taxon>Cytophagia</taxon>
        <taxon>Cytophagales</taxon>
        <taxon>Hymenobacteraceae</taxon>
        <taxon>Rufibacter</taxon>
    </lineage>
</organism>
<dbReference type="InterPro" id="IPR029018">
    <property type="entry name" value="Hex-like_dom2"/>
</dbReference>
<keyword evidence="2" id="KW-0732">Signal</keyword>
<evidence type="ECO:0000259" key="5">
    <source>
        <dbReference type="Pfam" id="PF12972"/>
    </source>
</evidence>
<protein>
    <submittedName>
        <fullName evidence="6">Alpha-N-acetylglucosaminidase</fullName>
    </submittedName>
</protein>
<dbReference type="Gene3D" id="3.20.20.80">
    <property type="entry name" value="Glycosidases"/>
    <property type="match status" value="1"/>
</dbReference>
<dbReference type="Proteomes" id="UP000271010">
    <property type="component" value="Unassembled WGS sequence"/>
</dbReference>
<keyword evidence="1" id="KW-0378">Hydrolase</keyword>
<feature type="signal peptide" evidence="2">
    <location>
        <begin position="1"/>
        <end position="23"/>
    </location>
</feature>
<evidence type="ECO:0000259" key="3">
    <source>
        <dbReference type="Pfam" id="PF05089"/>
    </source>
</evidence>
<dbReference type="EMBL" id="RJJE01000009">
    <property type="protein sequence ID" value="RNI29907.1"/>
    <property type="molecule type" value="Genomic_DNA"/>
</dbReference>
<dbReference type="Pfam" id="PF12972">
    <property type="entry name" value="NAGLU_C"/>
    <property type="match status" value="1"/>
</dbReference>
<dbReference type="InterPro" id="IPR024733">
    <property type="entry name" value="NAGLU_tim-barrel"/>
</dbReference>
<feature type="domain" description="Alpha-N-acetylglucosaminidase tim-barrel" evidence="3">
    <location>
        <begin position="133"/>
        <end position="463"/>
    </location>
</feature>